<sequence>MPTTDTPIVYAGVCCYRDAPKMLDWLERAFGFKKHVVYTGDDGKIVHAEMAFGSSILMMSSQRDDGVLGKLVRPPSELGANSQAIYIAVPDADAVHATAKAAGAEIVMGLADQPYGSRDFICKDPEGHIWCFGTYAPRA</sequence>
<keyword evidence="2" id="KW-1185">Reference proteome</keyword>
<protein>
    <submittedName>
        <fullName evidence="1">VOC family protein</fullName>
    </submittedName>
</protein>
<evidence type="ECO:0000313" key="1">
    <source>
        <dbReference type="EMBL" id="MBK1867291.1"/>
    </source>
</evidence>
<organism evidence="1 2">
    <name type="scientific">Taklimakanibacter albus</name>
    <dbReference type="NCBI Taxonomy" id="2800327"/>
    <lineage>
        <taxon>Bacteria</taxon>
        <taxon>Pseudomonadati</taxon>
        <taxon>Pseudomonadota</taxon>
        <taxon>Alphaproteobacteria</taxon>
        <taxon>Hyphomicrobiales</taxon>
        <taxon>Aestuariivirgaceae</taxon>
        <taxon>Taklimakanibacter</taxon>
    </lineage>
</organism>
<comment type="caution">
    <text evidence="1">The sequence shown here is derived from an EMBL/GenBank/DDBJ whole genome shotgun (WGS) entry which is preliminary data.</text>
</comment>
<evidence type="ECO:0000313" key="2">
    <source>
        <dbReference type="Proteomes" id="UP000616151"/>
    </source>
</evidence>
<proteinExistence type="predicted"/>
<dbReference type="Proteomes" id="UP000616151">
    <property type="component" value="Unassembled WGS sequence"/>
</dbReference>
<accession>A0ACC5R471</accession>
<dbReference type="EMBL" id="JAENHL010000007">
    <property type="protein sequence ID" value="MBK1867291.1"/>
    <property type="molecule type" value="Genomic_DNA"/>
</dbReference>
<name>A0ACC5R471_9HYPH</name>
<gene>
    <name evidence="1" type="ORF">JHL16_13125</name>
</gene>
<reference evidence="1" key="1">
    <citation type="submission" date="2021-01" db="EMBL/GenBank/DDBJ databases">
        <authorList>
            <person name="Sun Q."/>
        </authorList>
    </citation>
    <scope>NUCLEOTIDE SEQUENCE</scope>
    <source>
        <strain evidence="1">YIM B02566</strain>
    </source>
</reference>